<proteinExistence type="predicted"/>
<evidence type="ECO:0000313" key="1">
    <source>
        <dbReference type="EMBL" id="KAK8952482.1"/>
    </source>
</evidence>
<organism evidence="1 2">
    <name type="scientific">Platanthera zijinensis</name>
    <dbReference type="NCBI Taxonomy" id="2320716"/>
    <lineage>
        <taxon>Eukaryota</taxon>
        <taxon>Viridiplantae</taxon>
        <taxon>Streptophyta</taxon>
        <taxon>Embryophyta</taxon>
        <taxon>Tracheophyta</taxon>
        <taxon>Spermatophyta</taxon>
        <taxon>Magnoliopsida</taxon>
        <taxon>Liliopsida</taxon>
        <taxon>Asparagales</taxon>
        <taxon>Orchidaceae</taxon>
        <taxon>Orchidoideae</taxon>
        <taxon>Orchideae</taxon>
        <taxon>Orchidinae</taxon>
        <taxon>Platanthera</taxon>
    </lineage>
</organism>
<accession>A0AAP0GDI1</accession>
<dbReference type="EMBL" id="JBBWWQ010000003">
    <property type="protein sequence ID" value="KAK8952482.1"/>
    <property type="molecule type" value="Genomic_DNA"/>
</dbReference>
<reference evidence="1 2" key="1">
    <citation type="journal article" date="2022" name="Nat. Plants">
        <title>Genomes of leafy and leafless Platanthera orchids illuminate the evolution of mycoheterotrophy.</title>
        <authorList>
            <person name="Li M.H."/>
            <person name="Liu K.W."/>
            <person name="Li Z."/>
            <person name="Lu H.C."/>
            <person name="Ye Q.L."/>
            <person name="Zhang D."/>
            <person name="Wang J.Y."/>
            <person name="Li Y.F."/>
            <person name="Zhong Z.M."/>
            <person name="Liu X."/>
            <person name="Yu X."/>
            <person name="Liu D.K."/>
            <person name="Tu X.D."/>
            <person name="Liu B."/>
            <person name="Hao Y."/>
            <person name="Liao X.Y."/>
            <person name="Jiang Y.T."/>
            <person name="Sun W.H."/>
            <person name="Chen J."/>
            <person name="Chen Y.Q."/>
            <person name="Ai Y."/>
            <person name="Zhai J.W."/>
            <person name="Wu S.S."/>
            <person name="Zhou Z."/>
            <person name="Hsiao Y.Y."/>
            <person name="Wu W.L."/>
            <person name="Chen Y.Y."/>
            <person name="Lin Y.F."/>
            <person name="Hsu J.L."/>
            <person name="Li C.Y."/>
            <person name="Wang Z.W."/>
            <person name="Zhao X."/>
            <person name="Zhong W.Y."/>
            <person name="Ma X.K."/>
            <person name="Ma L."/>
            <person name="Huang J."/>
            <person name="Chen G.Z."/>
            <person name="Huang M.Z."/>
            <person name="Huang L."/>
            <person name="Peng D.H."/>
            <person name="Luo Y.B."/>
            <person name="Zou S.Q."/>
            <person name="Chen S.P."/>
            <person name="Lan S."/>
            <person name="Tsai W.C."/>
            <person name="Van de Peer Y."/>
            <person name="Liu Z.J."/>
        </authorList>
    </citation>
    <scope>NUCLEOTIDE SEQUENCE [LARGE SCALE GENOMIC DNA]</scope>
    <source>
        <strain evidence="1">Lor287</strain>
    </source>
</reference>
<evidence type="ECO:0000313" key="2">
    <source>
        <dbReference type="Proteomes" id="UP001418222"/>
    </source>
</evidence>
<gene>
    <name evidence="1" type="ORF">KSP39_PZI004432</name>
</gene>
<comment type="caution">
    <text evidence="1">The sequence shown here is derived from an EMBL/GenBank/DDBJ whole genome shotgun (WGS) entry which is preliminary data.</text>
</comment>
<dbReference type="Proteomes" id="UP001418222">
    <property type="component" value="Unassembled WGS sequence"/>
</dbReference>
<keyword evidence="2" id="KW-1185">Reference proteome</keyword>
<sequence>MESEAATNRQIIGAQSSSILRPFISINFIANLITGRRLQAGAAMSTRGRCSA</sequence>
<dbReference type="AlphaFoldDB" id="A0AAP0GDI1"/>
<protein>
    <submittedName>
        <fullName evidence="1">Uncharacterized protein</fullName>
    </submittedName>
</protein>
<name>A0AAP0GDI1_9ASPA</name>